<organism evidence="2 3">
    <name type="scientific">Schistosoma mattheei</name>
    <dbReference type="NCBI Taxonomy" id="31246"/>
    <lineage>
        <taxon>Eukaryota</taxon>
        <taxon>Metazoa</taxon>
        <taxon>Spiralia</taxon>
        <taxon>Lophotrochozoa</taxon>
        <taxon>Platyhelminthes</taxon>
        <taxon>Trematoda</taxon>
        <taxon>Digenea</taxon>
        <taxon>Strigeidida</taxon>
        <taxon>Schistosomatoidea</taxon>
        <taxon>Schistosomatidae</taxon>
        <taxon>Schistosoma</taxon>
    </lineage>
</organism>
<gene>
    <name evidence="2" type="ORF">SMTD_LOCUS20331</name>
</gene>
<dbReference type="AlphaFoldDB" id="A0A3P8KLZ3"/>
<accession>A0A3P8KLZ3</accession>
<evidence type="ECO:0000256" key="1">
    <source>
        <dbReference type="SAM" id="MobiDB-lite"/>
    </source>
</evidence>
<feature type="region of interest" description="Disordered" evidence="1">
    <location>
        <begin position="49"/>
        <end position="68"/>
    </location>
</feature>
<name>A0A3P8KLZ3_9TREM</name>
<sequence>MFCFVFRSLIHSSQLSSNELTTLFQTVLTSSERYHLAKLLLSDSTLKTDDHINNNHNNDDDDKPNVND</sequence>
<reference evidence="2 3" key="1">
    <citation type="submission" date="2018-11" db="EMBL/GenBank/DDBJ databases">
        <authorList>
            <consortium name="Pathogen Informatics"/>
        </authorList>
    </citation>
    <scope>NUCLEOTIDE SEQUENCE [LARGE SCALE GENOMIC DNA]</scope>
    <source>
        <strain>Denwood</strain>
        <strain evidence="3">Zambia</strain>
    </source>
</reference>
<protein>
    <submittedName>
        <fullName evidence="2">Uncharacterized protein</fullName>
    </submittedName>
</protein>
<evidence type="ECO:0000313" key="3">
    <source>
        <dbReference type="Proteomes" id="UP000269396"/>
    </source>
</evidence>
<dbReference type="EMBL" id="UZAL01044148">
    <property type="protein sequence ID" value="VDP82163.1"/>
    <property type="molecule type" value="Genomic_DNA"/>
</dbReference>
<evidence type="ECO:0000313" key="2">
    <source>
        <dbReference type="EMBL" id="VDP82163.1"/>
    </source>
</evidence>
<proteinExistence type="predicted"/>
<dbReference type="Proteomes" id="UP000269396">
    <property type="component" value="Unassembled WGS sequence"/>
</dbReference>
<keyword evidence="3" id="KW-1185">Reference proteome</keyword>